<dbReference type="OMA" id="HQVIRYS"/>
<evidence type="ECO:0000313" key="4">
    <source>
        <dbReference type="Proteomes" id="UP000018144"/>
    </source>
</evidence>
<dbReference type="Proteomes" id="UP000018144">
    <property type="component" value="Unassembled WGS sequence"/>
</dbReference>
<dbReference type="PANTHER" id="PTHR47524">
    <property type="entry name" value="20S RRNA ACCUMULATION PROTEIN 4"/>
    <property type="match status" value="1"/>
</dbReference>
<sequence length="451" mass="49074">MLQELIFMLAGHLTSIFTSLYRDLDNWINNEVTNQQRRKEEIYNKMDSDEDIQDYTETTVLLGYAEEDPVGNDTASHLGGAPTWLAPTSPADARLAKCTCCNNLMTLLLQLDGNLKDYPHERMFYVFSCPSKTCRRKPGSVKALRAVKVSKDWEERQKKDAEEKAKKEAEKKAAAAAAPRTGDMLFGGGGFGGGMGGANPFATAGAPANPFSTGGASANPFAAKPAAPAPAPAAPTPVKTLEKTFAESLNISKPAEAAPEPLLYGPVEPWPTPLPHQYPNFYLDADYETLAPEEKIDVPKIQEIIEEADNAGDAPVSSSDADDGVLDTTFQKFADRVGQNPEQVLRYERGGQPLLYSDSDEVAKLLLEKGGKECSMKRVPACKGCGKRDRQFEFQLMPHAIAVLEGDSMSLEGMEWGTIIVGTCNCTPKARDGNGVGWCEEWVGVQWEGQK</sequence>
<evidence type="ECO:0000313" key="3">
    <source>
        <dbReference type="EMBL" id="CCX06195.1"/>
    </source>
</evidence>
<dbReference type="AlphaFoldDB" id="U4KXH6"/>
<accession>U4KXH6</accession>
<dbReference type="OrthoDB" id="443682at2759"/>
<dbReference type="GO" id="GO:0005737">
    <property type="term" value="C:cytoplasm"/>
    <property type="evidence" value="ECO:0007669"/>
    <property type="project" value="InterPro"/>
</dbReference>
<dbReference type="Pfam" id="PF04194">
    <property type="entry name" value="PDCD2_C"/>
    <property type="match status" value="1"/>
</dbReference>
<keyword evidence="4" id="KW-1185">Reference proteome</keyword>
<proteinExistence type="predicted"/>
<evidence type="ECO:0000259" key="2">
    <source>
        <dbReference type="Pfam" id="PF04194"/>
    </source>
</evidence>
<dbReference type="GO" id="GO:0030490">
    <property type="term" value="P:maturation of SSU-rRNA"/>
    <property type="evidence" value="ECO:0007669"/>
    <property type="project" value="TreeGrafter"/>
</dbReference>
<organism evidence="3 4">
    <name type="scientific">Pyronema omphalodes (strain CBS 100304)</name>
    <name type="common">Pyronema confluens</name>
    <dbReference type="NCBI Taxonomy" id="1076935"/>
    <lineage>
        <taxon>Eukaryota</taxon>
        <taxon>Fungi</taxon>
        <taxon>Dikarya</taxon>
        <taxon>Ascomycota</taxon>
        <taxon>Pezizomycotina</taxon>
        <taxon>Pezizomycetes</taxon>
        <taxon>Pezizales</taxon>
        <taxon>Pyronemataceae</taxon>
        <taxon>Pyronema</taxon>
    </lineage>
</organism>
<feature type="region of interest" description="Disordered" evidence="1">
    <location>
        <begin position="152"/>
        <end position="178"/>
    </location>
</feature>
<feature type="domain" description="Programmed cell death protein 2 C-terminal" evidence="2">
    <location>
        <begin position="327"/>
        <end position="447"/>
    </location>
</feature>
<gene>
    <name evidence="3" type="ORF">PCON_05782</name>
</gene>
<reference evidence="3 4" key="1">
    <citation type="journal article" date="2013" name="PLoS Genet.">
        <title>The genome and development-dependent transcriptomes of Pyronema confluens: a window into fungal evolution.</title>
        <authorList>
            <person name="Traeger S."/>
            <person name="Altegoer F."/>
            <person name="Freitag M."/>
            <person name="Gabaldon T."/>
            <person name="Kempken F."/>
            <person name="Kumar A."/>
            <person name="Marcet-Houben M."/>
            <person name="Poggeler S."/>
            <person name="Stajich J.E."/>
            <person name="Nowrousian M."/>
        </authorList>
    </citation>
    <scope>NUCLEOTIDE SEQUENCE [LARGE SCALE GENOMIC DNA]</scope>
    <source>
        <strain evidence="4">CBS 100304</strain>
        <tissue evidence="3">Vegetative mycelium</tissue>
    </source>
</reference>
<dbReference type="STRING" id="1076935.U4KXH6"/>
<dbReference type="InterPro" id="IPR007320">
    <property type="entry name" value="PDCD2_C"/>
</dbReference>
<dbReference type="eggNOG" id="KOG2061">
    <property type="taxonomic scope" value="Eukaryota"/>
</dbReference>
<dbReference type="PANTHER" id="PTHR47524:SF1">
    <property type="entry name" value="20S RRNA ACCUMULATION PROTEIN 4"/>
    <property type="match status" value="1"/>
</dbReference>
<dbReference type="EMBL" id="HF935281">
    <property type="protein sequence ID" value="CCX06195.1"/>
    <property type="molecule type" value="Genomic_DNA"/>
</dbReference>
<protein>
    <submittedName>
        <fullName evidence="3">Similar to Probable 20S rRNA accumulation protein 4 acc. no. P87156</fullName>
    </submittedName>
</protein>
<name>U4KXH6_PYROM</name>
<evidence type="ECO:0000256" key="1">
    <source>
        <dbReference type="SAM" id="MobiDB-lite"/>
    </source>
</evidence>
<feature type="compositionally biased region" description="Basic and acidic residues" evidence="1">
    <location>
        <begin position="152"/>
        <end position="173"/>
    </location>
</feature>